<dbReference type="GO" id="GO:0003700">
    <property type="term" value="F:DNA-binding transcription factor activity"/>
    <property type="evidence" value="ECO:0007669"/>
    <property type="project" value="InterPro"/>
</dbReference>
<dbReference type="SUPFAM" id="SSF46785">
    <property type="entry name" value="Winged helix' DNA-binding domain"/>
    <property type="match status" value="1"/>
</dbReference>
<protein>
    <submittedName>
        <fullName evidence="5">GntR family transcriptional regulator</fullName>
    </submittedName>
</protein>
<name>A0AAU2GQI3_9ACTN</name>
<dbReference type="InterPro" id="IPR036390">
    <property type="entry name" value="WH_DNA-bd_sf"/>
</dbReference>
<dbReference type="InterPro" id="IPR036388">
    <property type="entry name" value="WH-like_DNA-bd_sf"/>
</dbReference>
<accession>A0AAU2GQI3</accession>
<dbReference type="Pfam" id="PF00392">
    <property type="entry name" value="GntR"/>
    <property type="match status" value="1"/>
</dbReference>
<reference evidence="5" key="1">
    <citation type="submission" date="2022-10" db="EMBL/GenBank/DDBJ databases">
        <title>The complete genomes of actinobacterial strains from the NBC collection.</title>
        <authorList>
            <person name="Joergensen T.S."/>
            <person name="Alvarez Arevalo M."/>
            <person name="Sterndorff E.B."/>
            <person name="Faurdal D."/>
            <person name="Vuksanovic O."/>
            <person name="Mourched A.-S."/>
            <person name="Charusanti P."/>
            <person name="Shaw S."/>
            <person name="Blin K."/>
            <person name="Weber T."/>
        </authorList>
    </citation>
    <scope>NUCLEOTIDE SEQUENCE</scope>
    <source>
        <strain evidence="5">NBC_00060</strain>
    </source>
</reference>
<organism evidence="5">
    <name type="scientific">Streptomyces sp. NBC_00060</name>
    <dbReference type="NCBI Taxonomy" id="2975636"/>
    <lineage>
        <taxon>Bacteria</taxon>
        <taxon>Bacillati</taxon>
        <taxon>Actinomycetota</taxon>
        <taxon>Actinomycetes</taxon>
        <taxon>Kitasatosporales</taxon>
        <taxon>Streptomycetaceae</taxon>
        <taxon>Streptomyces</taxon>
    </lineage>
</organism>
<dbReference type="AlphaFoldDB" id="A0AAU2GQI3"/>
<feature type="domain" description="HTH gntR-type" evidence="4">
    <location>
        <begin position="62"/>
        <end position="128"/>
    </location>
</feature>
<evidence type="ECO:0000313" key="5">
    <source>
        <dbReference type="EMBL" id="WTU38298.1"/>
    </source>
</evidence>
<dbReference type="PROSITE" id="PS50949">
    <property type="entry name" value="HTH_GNTR"/>
    <property type="match status" value="1"/>
</dbReference>
<gene>
    <name evidence="5" type="ORF">OHV25_01310</name>
</gene>
<dbReference type="Gene3D" id="1.10.10.10">
    <property type="entry name" value="Winged helix-like DNA-binding domain superfamily/Winged helix DNA-binding domain"/>
    <property type="match status" value="1"/>
</dbReference>
<proteinExistence type="predicted"/>
<evidence type="ECO:0000256" key="2">
    <source>
        <dbReference type="ARBA" id="ARBA00023125"/>
    </source>
</evidence>
<dbReference type="EMBL" id="CP108253">
    <property type="protein sequence ID" value="WTU38298.1"/>
    <property type="molecule type" value="Genomic_DNA"/>
</dbReference>
<evidence type="ECO:0000256" key="3">
    <source>
        <dbReference type="ARBA" id="ARBA00023163"/>
    </source>
</evidence>
<evidence type="ECO:0000259" key="4">
    <source>
        <dbReference type="PROSITE" id="PS50949"/>
    </source>
</evidence>
<dbReference type="InterPro" id="IPR000524">
    <property type="entry name" value="Tscrpt_reg_HTH_GntR"/>
</dbReference>
<evidence type="ECO:0000256" key="1">
    <source>
        <dbReference type="ARBA" id="ARBA00023015"/>
    </source>
</evidence>
<dbReference type="GO" id="GO:0003677">
    <property type="term" value="F:DNA binding"/>
    <property type="evidence" value="ECO:0007669"/>
    <property type="project" value="UniProtKB-KW"/>
</dbReference>
<dbReference type="SMART" id="SM00345">
    <property type="entry name" value="HTH_GNTR"/>
    <property type="match status" value="1"/>
</dbReference>
<keyword evidence="2" id="KW-0238">DNA-binding</keyword>
<keyword evidence="1" id="KW-0805">Transcription regulation</keyword>
<sequence length="138" mass="15072">MADDLYYRLTRKRLYGRLPTTGDIARAYRIPVFTAQFVLRAVRTRLRAPGRLATAGTLALSGTAWQRMADDLRTRIRCGHMTGRLPARAELAAEYGVSIDTASKATRHLAEEGLLRVLGRQGTHVCSPLAGPKGGSHG</sequence>
<keyword evidence="3" id="KW-0804">Transcription</keyword>